<dbReference type="InterPro" id="IPR029062">
    <property type="entry name" value="Class_I_gatase-like"/>
</dbReference>
<dbReference type="SUPFAM" id="SSF52317">
    <property type="entry name" value="Class I glutamine amidotransferase-like"/>
    <property type="match status" value="1"/>
</dbReference>
<sequence length="210" mass="23052">MNQQWNVGIVLFDDVEVLDFAGPFEVLSVTTYPDQNPDTTALKPFQVRTVSEHGNMITARNGLKVVPDFSFCNAPHFDIVIVPGGLGARKRELHNPHMIKWIQDQMRTVDYITSVCTGALLLAEAGLLNGKRATTHWASYDLLANKYPEVEVVRDVKYVADGSIVSSGGISAGIHMAFYLVQQLLGAEVARTTAKDMEYDIAFDSSSSAT</sequence>
<name>A0AAP6ZUG4_PAEAL</name>
<feature type="domain" description="DJ-1/PfpI" evidence="1">
    <location>
        <begin position="7"/>
        <end position="182"/>
    </location>
</feature>
<dbReference type="InterPro" id="IPR052158">
    <property type="entry name" value="INH-QAR"/>
</dbReference>
<dbReference type="Proteomes" id="UP000552038">
    <property type="component" value="Unassembled WGS sequence"/>
</dbReference>
<dbReference type="PANTHER" id="PTHR43130">
    <property type="entry name" value="ARAC-FAMILY TRANSCRIPTIONAL REGULATOR"/>
    <property type="match status" value="1"/>
</dbReference>
<dbReference type="Pfam" id="PF01965">
    <property type="entry name" value="DJ-1_PfpI"/>
    <property type="match status" value="1"/>
</dbReference>
<dbReference type="CDD" id="cd03139">
    <property type="entry name" value="GATase1_PfpI_2"/>
    <property type="match status" value="1"/>
</dbReference>
<dbReference type="AlphaFoldDB" id="A0AAP6ZUG4"/>
<proteinExistence type="predicted"/>
<gene>
    <name evidence="2" type="ORF">HMI46_07740</name>
</gene>
<evidence type="ECO:0000313" key="2">
    <source>
        <dbReference type="EMBL" id="NOJ70440.1"/>
    </source>
</evidence>
<evidence type="ECO:0000313" key="3">
    <source>
        <dbReference type="Proteomes" id="UP000552038"/>
    </source>
</evidence>
<comment type="caution">
    <text evidence="2">The sequence shown here is derived from an EMBL/GenBank/DDBJ whole genome shotgun (WGS) entry which is preliminary data.</text>
</comment>
<organism evidence="2 3">
    <name type="scientific">Paenibacillus alvei</name>
    <name type="common">Bacillus alvei</name>
    <dbReference type="NCBI Taxonomy" id="44250"/>
    <lineage>
        <taxon>Bacteria</taxon>
        <taxon>Bacillati</taxon>
        <taxon>Bacillota</taxon>
        <taxon>Bacilli</taxon>
        <taxon>Bacillales</taxon>
        <taxon>Paenibacillaceae</taxon>
        <taxon>Paenibacillus</taxon>
    </lineage>
</organism>
<reference evidence="2 3" key="1">
    <citation type="submission" date="2020-05" db="EMBL/GenBank/DDBJ databases">
        <title>Whole genome sequencing and identification of novel metabolites from Paenibacillus alvei strain JR949.</title>
        <authorList>
            <person name="Rajendhran J."/>
            <person name="Sree Pranav P."/>
            <person name="Mahalakshmi B."/>
            <person name="Karthikeyan R."/>
        </authorList>
    </citation>
    <scope>NUCLEOTIDE SEQUENCE [LARGE SCALE GENOMIC DNA]</scope>
    <source>
        <strain evidence="2 3">JR949</strain>
    </source>
</reference>
<dbReference type="Gene3D" id="3.40.50.880">
    <property type="match status" value="1"/>
</dbReference>
<dbReference type="RefSeq" id="WP_171415915.1">
    <property type="nucleotide sequence ID" value="NZ_JABFOR010000006.1"/>
</dbReference>
<evidence type="ECO:0000259" key="1">
    <source>
        <dbReference type="Pfam" id="PF01965"/>
    </source>
</evidence>
<protein>
    <submittedName>
        <fullName evidence="2">DJ-1/PfpI family protein</fullName>
    </submittedName>
</protein>
<dbReference type="InterPro" id="IPR002818">
    <property type="entry name" value="DJ-1/PfpI"/>
</dbReference>
<accession>A0AAP6ZUG4</accession>
<dbReference type="PANTHER" id="PTHR43130:SF14">
    <property type="entry name" value="DJ-1_PFPI DOMAIN-CONTAINING PROTEIN"/>
    <property type="match status" value="1"/>
</dbReference>
<dbReference type="EMBL" id="JABFOR010000006">
    <property type="protein sequence ID" value="NOJ70440.1"/>
    <property type="molecule type" value="Genomic_DNA"/>
</dbReference>
<dbReference type="GO" id="GO:0006355">
    <property type="term" value="P:regulation of DNA-templated transcription"/>
    <property type="evidence" value="ECO:0007669"/>
    <property type="project" value="TreeGrafter"/>
</dbReference>